<dbReference type="PANTHER" id="PTHR43176:SF3">
    <property type="entry name" value="3-HYDROXYISOBUTYRYL-COA HYDROLASE, MITOCHONDRIAL"/>
    <property type="match status" value="1"/>
</dbReference>
<dbReference type="Pfam" id="PF16113">
    <property type="entry name" value="ECH_2"/>
    <property type="match status" value="1"/>
</dbReference>
<comment type="caution">
    <text evidence="5">The sequence shown here is derived from an EMBL/GenBank/DDBJ whole genome shotgun (WGS) entry which is preliminary data.</text>
</comment>
<dbReference type="InterPro" id="IPR029045">
    <property type="entry name" value="ClpP/crotonase-like_dom_sf"/>
</dbReference>
<keyword evidence="3" id="KW-0378">Hydrolase</keyword>
<protein>
    <recommendedName>
        <fullName evidence="2">3-hydroxyisobutyryl-CoA hydrolase</fullName>
        <ecNumber evidence="2">3.1.2.4</ecNumber>
    </recommendedName>
</protein>
<evidence type="ECO:0000259" key="4">
    <source>
        <dbReference type="Pfam" id="PF16113"/>
    </source>
</evidence>
<keyword evidence="6" id="KW-1185">Reference proteome</keyword>
<accession>R7WI87</accession>
<dbReference type="AlphaFoldDB" id="R7WI87"/>
<evidence type="ECO:0000256" key="2">
    <source>
        <dbReference type="ARBA" id="ARBA00011915"/>
    </source>
</evidence>
<gene>
    <name evidence="5" type="ORF">Rrhod_3789</name>
</gene>
<dbReference type="InterPro" id="IPR032259">
    <property type="entry name" value="HIBYL-CoA-H"/>
</dbReference>
<organism evidence="5 6">
    <name type="scientific">Rhodococcus rhodnii LMG 5362</name>
    <dbReference type="NCBI Taxonomy" id="1273125"/>
    <lineage>
        <taxon>Bacteria</taxon>
        <taxon>Bacillati</taxon>
        <taxon>Actinomycetota</taxon>
        <taxon>Actinomycetes</taxon>
        <taxon>Mycobacteriales</taxon>
        <taxon>Nocardiaceae</taxon>
        <taxon>Rhodococcus</taxon>
    </lineage>
</organism>
<dbReference type="Proteomes" id="UP000013525">
    <property type="component" value="Unassembled WGS sequence"/>
</dbReference>
<dbReference type="EC" id="3.1.2.4" evidence="2"/>
<feature type="domain" description="Enoyl-CoA hydratase/isomerase" evidence="4">
    <location>
        <begin position="22"/>
        <end position="334"/>
    </location>
</feature>
<evidence type="ECO:0000313" key="6">
    <source>
        <dbReference type="Proteomes" id="UP000013525"/>
    </source>
</evidence>
<proteinExistence type="predicted"/>
<dbReference type="PANTHER" id="PTHR43176">
    <property type="entry name" value="3-HYDROXYISOBUTYRYL-COA HYDROLASE-RELATED"/>
    <property type="match status" value="1"/>
</dbReference>
<sequence>MTMGEPAVSGDKVRVGRRGGVGEIVLDRPRAINALDHDMVREIAAALLEWESDGEIRAVLVRGAGERGLCAGGDIVSIHRDATTGGVASLDFWRDEYVLNGAIARYPKPYVVFMDGIVMGGGVGISAHGDVRLVTERSVVAMPETGIGFVPDVGGTYLLARTPGEIGTHLALTGARMGAGDAIACGFADHFVHSEDLDGFAETLVEDSVDAAVARFARPAPESPLLAAREWIDPAYSASTVEEIVERLAAAPQPEARAAAEALATKSPTSLAVTLESVRRAARAESLEHVLDDEYRVSTRILGTHDLAEGIRAQVIDKDRTPRWDPATSSEVGDVSRFFVSLGDDELGLA</sequence>
<dbReference type="NCBIfam" id="NF004127">
    <property type="entry name" value="PRK05617.1"/>
    <property type="match status" value="1"/>
</dbReference>
<dbReference type="InterPro" id="IPR045004">
    <property type="entry name" value="ECH_dom"/>
</dbReference>
<evidence type="ECO:0000313" key="5">
    <source>
        <dbReference type="EMBL" id="EOM74912.1"/>
    </source>
</evidence>
<dbReference type="EMBL" id="APMY01000113">
    <property type="protein sequence ID" value="EOM74912.1"/>
    <property type="molecule type" value="Genomic_DNA"/>
</dbReference>
<dbReference type="GO" id="GO:0005829">
    <property type="term" value="C:cytosol"/>
    <property type="evidence" value="ECO:0007669"/>
    <property type="project" value="TreeGrafter"/>
</dbReference>
<dbReference type="SUPFAM" id="SSF52096">
    <property type="entry name" value="ClpP/crotonase"/>
    <property type="match status" value="1"/>
</dbReference>
<reference evidence="5 6" key="1">
    <citation type="journal article" date="2013" name="Genome Announc.">
        <title>Draft Genome Sequence of Rhodococcus rhodnii Strain LMG5362, a Symbiont of Rhodnius prolixus (Hemiptera, Reduviidae, Triatominae), the Principle Vector of Trypanosoma cruzi.</title>
        <authorList>
            <person name="Pachebat J.A."/>
            <person name="van Keulen G."/>
            <person name="Whitten M.M."/>
            <person name="Girdwood S."/>
            <person name="Del Sol R."/>
            <person name="Dyson P.J."/>
            <person name="Facey P.D."/>
        </authorList>
    </citation>
    <scope>NUCLEOTIDE SEQUENCE [LARGE SCALE GENOMIC DNA]</scope>
    <source>
        <strain evidence="5 6">LMG 5362</strain>
    </source>
</reference>
<dbReference type="GO" id="GO:0006574">
    <property type="term" value="P:L-valine catabolic process"/>
    <property type="evidence" value="ECO:0007669"/>
    <property type="project" value="TreeGrafter"/>
</dbReference>
<name>R7WI87_9NOCA</name>
<comment type="catalytic activity">
    <reaction evidence="1">
        <text>3-hydroxy-2-methylpropanoyl-CoA + H2O = 3-hydroxy-2-methylpropanoate + CoA + H(+)</text>
        <dbReference type="Rhea" id="RHEA:20888"/>
        <dbReference type="ChEBI" id="CHEBI:11805"/>
        <dbReference type="ChEBI" id="CHEBI:15377"/>
        <dbReference type="ChEBI" id="CHEBI:15378"/>
        <dbReference type="ChEBI" id="CHEBI:57287"/>
        <dbReference type="ChEBI" id="CHEBI:57340"/>
        <dbReference type="EC" id="3.1.2.4"/>
    </reaction>
</comment>
<dbReference type="PATRIC" id="fig|1273125.3.peg.3608"/>
<dbReference type="Gene3D" id="3.90.226.10">
    <property type="entry name" value="2-enoyl-CoA Hydratase, Chain A, domain 1"/>
    <property type="match status" value="1"/>
</dbReference>
<dbReference type="eggNOG" id="COG1024">
    <property type="taxonomic scope" value="Bacteria"/>
</dbReference>
<evidence type="ECO:0000256" key="1">
    <source>
        <dbReference type="ARBA" id="ARBA00001709"/>
    </source>
</evidence>
<dbReference type="GO" id="GO:0003860">
    <property type="term" value="F:3-hydroxyisobutyryl-CoA hydrolase activity"/>
    <property type="evidence" value="ECO:0007669"/>
    <property type="project" value="UniProtKB-EC"/>
</dbReference>
<dbReference type="CDD" id="cd06558">
    <property type="entry name" value="crotonase-like"/>
    <property type="match status" value="1"/>
</dbReference>
<evidence type="ECO:0000256" key="3">
    <source>
        <dbReference type="ARBA" id="ARBA00022801"/>
    </source>
</evidence>